<reference evidence="9" key="1">
    <citation type="submission" date="2018-06" db="EMBL/GenBank/DDBJ databases">
        <authorList>
            <person name="Zhirakovskaya E."/>
        </authorList>
    </citation>
    <scope>NUCLEOTIDE SEQUENCE</scope>
</reference>
<evidence type="ECO:0000256" key="3">
    <source>
        <dbReference type="ARBA" id="ARBA00022475"/>
    </source>
</evidence>
<evidence type="ECO:0000313" key="9">
    <source>
        <dbReference type="EMBL" id="VAW13333.1"/>
    </source>
</evidence>
<dbReference type="GO" id="GO:0005886">
    <property type="term" value="C:plasma membrane"/>
    <property type="evidence" value="ECO:0007669"/>
    <property type="project" value="UniProtKB-SubCell"/>
</dbReference>
<evidence type="ECO:0000259" key="8">
    <source>
        <dbReference type="PROSITE" id="PS50850"/>
    </source>
</evidence>
<feature type="transmembrane region" description="Helical" evidence="7">
    <location>
        <begin position="177"/>
        <end position="196"/>
    </location>
</feature>
<feature type="transmembrane region" description="Helical" evidence="7">
    <location>
        <begin position="322"/>
        <end position="342"/>
    </location>
</feature>
<feature type="transmembrane region" description="Helical" evidence="7">
    <location>
        <begin position="51"/>
        <end position="76"/>
    </location>
</feature>
<sequence>MNLPAGLVRILGVLANRNYAIWIGGNSVSLTAMWAQRIGIGWLAWELTQSVFWVGIIAAADLAPGLLVTPFAGIVGDRRDRLTLVRQAQGLSAVISAALAAMVLLDAADIYLLVALATAQGIAMGFKQPSRMALVRSLVVDKDLSTAIALNAVLFNLARFVGPLVAGGLILSQGLGSVFVFALLGSIFFVVTLKFVRPLRREPAPASSSSPADAPLKGTAYAYAFSHPGIGPLLVLQFANGAFIRGFTELLPAYSDTVLGRGAEGLAIMSASIGVGAIFSGLWLAQREGVKGLTRHIFVSQAIASVLVVVLAGTATLLMASLLVGLIGFMLATTSIAALTLIQRATPEDRLARVMAILGVILHASPAAGALVMGAAADLVGFTIPLIAGGALCLAAVAYVLRREGVVRASLEAADVKGS</sequence>
<dbReference type="InterPro" id="IPR020846">
    <property type="entry name" value="MFS_dom"/>
</dbReference>
<keyword evidence="4 7" id="KW-0812">Transmembrane</keyword>
<protein>
    <recommendedName>
        <fullName evidence="8">Major facilitator superfamily (MFS) profile domain-containing protein</fullName>
    </recommendedName>
</protein>
<feature type="transmembrane region" description="Helical" evidence="7">
    <location>
        <begin position="88"/>
        <end position="104"/>
    </location>
</feature>
<feature type="transmembrane region" description="Helical" evidence="7">
    <location>
        <begin position="233"/>
        <end position="254"/>
    </location>
</feature>
<keyword evidence="6 7" id="KW-0472">Membrane</keyword>
<accession>A0A3B0TB53</accession>
<feature type="transmembrane region" description="Helical" evidence="7">
    <location>
        <begin position="382"/>
        <end position="401"/>
    </location>
</feature>
<dbReference type="PANTHER" id="PTHR23513:SF6">
    <property type="entry name" value="MAJOR FACILITATOR SUPERFAMILY ASSOCIATED DOMAIN-CONTAINING PROTEIN"/>
    <property type="match status" value="1"/>
</dbReference>
<evidence type="ECO:0000256" key="7">
    <source>
        <dbReference type="SAM" id="Phobius"/>
    </source>
</evidence>
<dbReference type="Gene3D" id="1.20.1250.20">
    <property type="entry name" value="MFS general substrate transporter like domains"/>
    <property type="match status" value="1"/>
</dbReference>
<organism evidence="9">
    <name type="scientific">hydrothermal vent metagenome</name>
    <dbReference type="NCBI Taxonomy" id="652676"/>
    <lineage>
        <taxon>unclassified sequences</taxon>
        <taxon>metagenomes</taxon>
        <taxon>ecological metagenomes</taxon>
    </lineage>
</organism>
<dbReference type="AlphaFoldDB" id="A0A3B0TB53"/>
<dbReference type="PANTHER" id="PTHR23513">
    <property type="entry name" value="INTEGRAL MEMBRANE EFFLUX PROTEIN-RELATED"/>
    <property type="match status" value="1"/>
</dbReference>
<feature type="transmembrane region" description="Helical" evidence="7">
    <location>
        <begin position="21"/>
        <end position="45"/>
    </location>
</feature>
<evidence type="ECO:0000256" key="2">
    <source>
        <dbReference type="ARBA" id="ARBA00022448"/>
    </source>
</evidence>
<evidence type="ECO:0000256" key="1">
    <source>
        <dbReference type="ARBA" id="ARBA00004651"/>
    </source>
</evidence>
<evidence type="ECO:0000256" key="4">
    <source>
        <dbReference type="ARBA" id="ARBA00022692"/>
    </source>
</evidence>
<feature type="transmembrane region" description="Helical" evidence="7">
    <location>
        <begin position="266"/>
        <end position="285"/>
    </location>
</feature>
<feature type="domain" description="Major facilitator superfamily (MFS) profile" evidence="8">
    <location>
        <begin position="13"/>
        <end position="408"/>
    </location>
</feature>
<evidence type="ECO:0000256" key="5">
    <source>
        <dbReference type="ARBA" id="ARBA00022989"/>
    </source>
</evidence>
<keyword evidence="5 7" id="KW-1133">Transmembrane helix</keyword>
<keyword evidence="2" id="KW-0813">Transport</keyword>
<comment type="subcellular location">
    <subcellularLocation>
        <location evidence="1">Cell membrane</location>
        <topology evidence="1">Multi-pass membrane protein</topology>
    </subcellularLocation>
</comment>
<dbReference type="InterPro" id="IPR036259">
    <property type="entry name" value="MFS_trans_sf"/>
</dbReference>
<proteinExistence type="predicted"/>
<dbReference type="EMBL" id="UOEM01000061">
    <property type="protein sequence ID" value="VAW13333.1"/>
    <property type="molecule type" value="Genomic_DNA"/>
</dbReference>
<dbReference type="InterPro" id="IPR010290">
    <property type="entry name" value="TM_effector"/>
</dbReference>
<feature type="transmembrane region" description="Helical" evidence="7">
    <location>
        <begin position="354"/>
        <end position="376"/>
    </location>
</feature>
<dbReference type="CDD" id="cd06173">
    <property type="entry name" value="MFS_MefA_like"/>
    <property type="match status" value="1"/>
</dbReference>
<dbReference type="PROSITE" id="PS50850">
    <property type="entry name" value="MFS"/>
    <property type="match status" value="1"/>
</dbReference>
<dbReference type="SUPFAM" id="SSF103473">
    <property type="entry name" value="MFS general substrate transporter"/>
    <property type="match status" value="1"/>
</dbReference>
<dbReference type="Pfam" id="PF05977">
    <property type="entry name" value="MFS_3"/>
    <property type="match status" value="1"/>
</dbReference>
<keyword evidence="3" id="KW-1003">Cell membrane</keyword>
<gene>
    <name evidence="9" type="ORF">MNBD_ALPHA09-2083</name>
</gene>
<evidence type="ECO:0000256" key="6">
    <source>
        <dbReference type="ARBA" id="ARBA00023136"/>
    </source>
</evidence>
<dbReference type="GO" id="GO:0022857">
    <property type="term" value="F:transmembrane transporter activity"/>
    <property type="evidence" value="ECO:0007669"/>
    <property type="project" value="InterPro"/>
</dbReference>
<name>A0A3B0TB53_9ZZZZ</name>
<feature type="transmembrane region" description="Helical" evidence="7">
    <location>
        <begin position="297"/>
        <end position="316"/>
    </location>
</feature>